<dbReference type="PROSITE" id="PS00745">
    <property type="entry name" value="RF_PROK_I"/>
    <property type="match status" value="1"/>
</dbReference>
<name>A0AAP8J3B5_LACRH</name>
<keyword evidence="7" id="KW-0175">Coiled coil</keyword>
<comment type="subcellular location">
    <subcellularLocation>
        <location evidence="5">Cytoplasm</location>
    </subcellularLocation>
</comment>
<evidence type="ECO:0000256" key="1">
    <source>
        <dbReference type="ARBA" id="ARBA00002613"/>
    </source>
</evidence>
<dbReference type="Pfam" id="PF00472">
    <property type="entry name" value="RF-1"/>
    <property type="match status" value="1"/>
</dbReference>
<dbReference type="NCBIfam" id="TIGR00020">
    <property type="entry name" value="prfB"/>
    <property type="match status" value="1"/>
</dbReference>
<evidence type="ECO:0000313" key="9">
    <source>
        <dbReference type="EMBL" id="PLA58825.1"/>
    </source>
</evidence>
<dbReference type="FunFam" id="3.30.160.20:FF:000004">
    <property type="entry name" value="Peptide chain release factor 1"/>
    <property type="match status" value="1"/>
</dbReference>
<organism evidence="9 10">
    <name type="scientific">Lacticaseibacillus rhamnosus</name>
    <name type="common">Lactobacillus rhamnosus</name>
    <dbReference type="NCBI Taxonomy" id="47715"/>
    <lineage>
        <taxon>Bacteria</taxon>
        <taxon>Bacillati</taxon>
        <taxon>Bacillota</taxon>
        <taxon>Bacilli</taxon>
        <taxon>Lactobacillales</taxon>
        <taxon>Lactobacillaceae</taxon>
        <taxon>Lacticaseibacillus</taxon>
    </lineage>
</organism>
<evidence type="ECO:0000259" key="8">
    <source>
        <dbReference type="PROSITE" id="PS00745"/>
    </source>
</evidence>
<comment type="similarity">
    <text evidence="2 5">Belongs to the prokaryotic/mitochondrial release factor family.</text>
</comment>
<dbReference type="Pfam" id="PF03462">
    <property type="entry name" value="PCRF"/>
    <property type="match status" value="1"/>
</dbReference>
<dbReference type="GO" id="GO:0005737">
    <property type="term" value="C:cytoplasm"/>
    <property type="evidence" value="ECO:0007669"/>
    <property type="project" value="UniProtKB-SubCell"/>
</dbReference>
<dbReference type="InterPro" id="IPR045853">
    <property type="entry name" value="Pep_chain_release_fac_I_sf"/>
</dbReference>
<evidence type="ECO:0000256" key="5">
    <source>
        <dbReference type="HAMAP-Rule" id="MF_00094"/>
    </source>
</evidence>
<dbReference type="Proteomes" id="UP000234212">
    <property type="component" value="Unassembled WGS sequence"/>
</dbReference>
<dbReference type="HAMAP" id="MF_00094">
    <property type="entry name" value="Rel_fac_2"/>
    <property type="match status" value="1"/>
</dbReference>
<feature type="modified residue" description="N5-methylglutamine" evidence="5">
    <location>
        <position position="252"/>
    </location>
</feature>
<comment type="caution">
    <text evidence="9">The sequence shown here is derived from an EMBL/GenBank/DDBJ whole genome shotgun (WGS) entry which is preliminary data.</text>
</comment>
<evidence type="ECO:0000256" key="3">
    <source>
        <dbReference type="ARBA" id="ARBA00022481"/>
    </source>
</evidence>
<dbReference type="InterPro" id="IPR000352">
    <property type="entry name" value="Pep_chain_release_fac_I"/>
</dbReference>
<keyword evidence="4 5" id="KW-0648">Protein biosynthesis</keyword>
<gene>
    <name evidence="5" type="primary">prfB</name>
    <name evidence="9" type="ORF">CYJ91_04710</name>
</gene>
<dbReference type="Gene3D" id="3.30.160.20">
    <property type="match status" value="1"/>
</dbReference>
<dbReference type="InterPro" id="IPR005139">
    <property type="entry name" value="PCRF"/>
</dbReference>
<dbReference type="SMART" id="SM00937">
    <property type="entry name" value="PCRF"/>
    <property type="match status" value="1"/>
</dbReference>
<feature type="coiled-coil region" evidence="7">
    <location>
        <begin position="63"/>
        <end position="116"/>
    </location>
</feature>
<evidence type="ECO:0000256" key="7">
    <source>
        <dbReference type="SAM" id="Coils"/>
    </source>
</evidence>
<reference evidence="9 10" key="1">
    <citation type="submission" date="2017-12" db="EMBL/GenBank/DDBJ databases">
        <title>Phylogenetic diversity of female urinary microbiome.</title>
        <authorList>
            <person name="Thomas-White K."/>
            <person name="Wolfe A.J."/>
        </authorList>
    </citation>
    <scope>NUCLEOTIDE SEQUENCE [LARGE SCALE GENOMIC DNA]</scope>
    <source>
        <strain evidence="9 10">UMB0004</strain>
    </source>
</reference>
<dbReference type="EMBL" id="PKJX01000001">
    <property type="protein sequence ID" value="PLA58825.1"/>
    <property type="molecule type" value="Genomic_DNA"/>
</dbReference>
<comment type="PTM">
    <text evidence="5">Methylated by PrmC. Methylation increases the termination efficiency of RF2.</text>
</comment>
<keyword evidence="3 5" id="KW-0488">Methylation</keyword>
<protein>
    <recommendedName>
        <fullName evidence="5 6">Peptide chain release factor 2</fullName>
        <shortName evidence="5">RF-2</shortName>
    </recommendedName>
</protein>
<dbReference type="InterPro" id="IPR004374">
    <property type="entry name" value="PrfB"/>
</dbReference>
<dbReference type="SUPFAM" id="SSF75620">
    <property type="entry name" value="Release factor"/>
    <property type="match status" value="1"/>
</dbReference>
<dbReference type="Gene3D" id="1.20.58.410">
    <property type="entry name" value="Release factor"/>
    <property type="match status" value="1"/>
</dbReference>
<proteinExistence type="inferred from homology"/>
<feature type="domain" description="Prokaryotic-type class I peptide chain release factors" evidence="8">
    <location>
        <begin position="245"/>
        <end position="261"/>
    </location>
</feature>
<sequence length="372" mass="42064">MMELSVMRNTLAAMRTKINQFRGSLDLDALNERISENEGRMAEPGFWDDSEAAQKVIDANNKLKEKHDRFYALENELEDLEAGLELLQDEPDPDLQHEEETKLKDLQEKLDQYEMQLLLNGPYDHNNAILEIHPGAGGTESQDWGSMLMRMYQRWADQNGFKVEVADYQPGDEAGIKSVTLLINGENAYGLLKSEKGVHRLIRISPFDSAGRRHTSFASVDVMPELDNSIEVDIRPEDIKMEVFRSSGAGGQHINKTSSAVRLIHLPTGIVTSSQAQRSQFQNKATAMAMLKAKLYQREEEAKKAKAKAIQGEQKDVAFGSQIRSYVFHPYTMVKDHRTNYETGNGQAVMDGDLNPFINAYLQWELAQKNPD</sequence>
<dbReference type="AlphaFoldDB" id="A0AAP8J3B5"/>
<evidence type="ECO:0000256" key="4">
    <source>
        <dbReference type="ARBA" id="ARBA00022917"/>
    </source>
</evidence>
<keyword evidence="5" id="KW-0963">Cytoplasm</keyword>
<evidence type="ECO:0000256" key="6">
    <source>
        <dbReference type="NCBIfam" id="TIGR00020"/>
    </source>
</evidence>
<dbReference type="PANTHER" id="PTHR43116:SF3">
    <property type="entry name" value="CLASS I PEPTIDE CHAIN RELEASE FACTOR"/>
    <property type="match status" value="1"/>
</dbReference>
<dbReference type="GO" id="GO:0016149">
    <property type="term" value="F:translation release factor activity, codon specific"/>
    <property type="evidence" value="ECO:0007669"/>
    <property type="project" value="UniProtKB-UniRule"/>
</dbReference>
<evidence type="ECO:0000256" key="2">
    <source>
        <dbReference type="ARBA" id="ARBA00010835"/>
    </source>
</evidence>
<dbReference type="PANTHER" id="PTHR43116">
    <property type="entry name" value="PEPTIDE CHAIN RELEASE FACTOR 2"/>
    <property type="match status" value="1"/>
</dbReference>
<comment type="function">
    <text evidence="1 5">Peptide chain release factor 2 directs the termination of translation in response to the peptide chain termination codons UGA and UAA.</text>
</comment>
<accession>A0AAP8J3B5</accession>
<dbReference type="Gene3D" id="3.30.70.1660">
    <property type="match status" value="1"/>
</dbReference>
<evidence type="ECO:0000313" key="10">
    <source>
        <dbReference type="Proteomes" id="UP000234212"/>
    </source>
</evidence>